<comment type="caution">
    <text evidence="7">The sequence shown here is derived from an EMBL/GenBank/DDBJ whole genome shotgun (WGS) entry which is preliminary data.</text>
</comment>
<dbReference type="SUPFAM" id="SSF53807">
    <property type="entry name" value="Helical backbone' metal receptor"/>
    <property type="match status" value="1"/>
</dbReference>
<keyword evidence="4 6" id="KW-0732">Signal</keyword>
<protein>
    <submittedName>
        <fullName evidence="7">ABC transporter substrate-binding protein</fullName>
    </submittedName>
</protein>
<evidence type="ECO:0000256" key="1">
    <source>
        <dbReference type="ARBA" id="ARBA00004196"/>
    </source>
</evidence>
<dbReference type="Gene3D" id="3.40.50.1980">
    <property type="entry name" value="Nitrogenase molybdenum iron protein domain"/>
    <property type="match status" value="2"/>
</dbReference>
<proteinExistence type="inferred from homology"/>
<sequence length="321" mass="33279">MVIDMSFRAHPSRRRRLALAATATLGAASLLTLAACSSSDDAGAKTTSGACPAAPVDVVVSVDQWGDLVSQLGGDCAQVSTVLASSSVDPHDYEPSPADAVKFTKAKLVVVNGADYDPWASKLAASSAKSAPVVDAGEVVGADDGANPHLWYSPDYVSKVADAVTQELETLAPDAKSYFEDQRTALTATLKPYTDLVAKLKSEAAGKTYGATEGVFDYMAQAVGLVDKTPEGFARAAANESDPSPADLKEFQTAIAAKQIDVLIYNTQTEGSIPEQVHQAAEKAGVPIVDVTETVAPGASSFEDWQVSQLTALAKALGVDA</sequence>
<keyword evidence="3" id="KW-0479">Metal-binding</keyword>
<keyword evidence="8" id="KW-1185">Reference proteome</keyword>
<dbReference type="EMBL" id="BSUK01000001">
    <property type="protein sequence ID" value="GMA24162.1"/>
    <property type="molecule type" value="Genomic_DNA"/>
</dbReference>
<organism evidence="7 8">
    <name type="scientific">Luteimicrobium album</name>
    <dbReference type="NCBI Taxonomy" id="1054550"/>
    <lineage>
        <taxon>Bacteria</taxon>
        <taxon>Bacillati</taxon>
        <taxon>Actinomycetota</taxon>
        <taxon>Actinomycetes</taxon>
        <taxon>Micrococcales</taxon>
        <taxon>Luteimicrobium</taxon>
    </lineage>
</organism>
<accession>A0ABQ6I0L6</accession>
<feature type="chain" id="PRO_5045867360" evidence="6">
    <location>
        <begin position="35"/>
        <end position="321"/>
    </location>
</feature>
<dbReference type="PANTHER" id="PTHR42953:SF1">
    <property type="entry name" value="METAL-BINDING PROTEIN HI_0362-RELATED"/>
    <property type="match status" value="1"/>
</dbReference>
<evidence type="ECO:0000313" key="8">
    <source>
        <dbReference type="Proteomes" id="UP001157091"/>
    </source>
</evidence>
<feature type="signal peptide" evidence="6">
    <location>
        <begin position="1"/>
        <end position="34"/>
    </location>
</feature>
<dbReference type="InterPro" id="IPR006128">
    <property type="entry name" value="Lipoprotein_PsaA-like"/>
</dbReference>
<gene>
    <name evidence="7" type="ORF">GCM10025864_19210</name>
</gene>
<evidence type="ECO:0000256" key="5">
    <source>
        <dbReference type="RuleBase" id="RU003512"/>
    </source>
</evidence>
<dbReference type="PANTHER" id="PTHR42953">
    <property type="entry name" value="HIGH-AFFINITY ZINC UPTAKE SYSTEM PROTEIN ZNUA-RELATED"/>
    <property type="match status" value="1"/>
</dbReference>
<evidence type="ECO:0000256" key="3">
    <source>
        <dbReference type="ARBA" id="ARBA00022723"/>
    </source>
</evidence>
<comment type="subcellular location">
    <subcellularLocation>
        <location evidence="1">Cell envelope</location>
    </subcellularLocation>
</comment>
<keyword evidence="2 5" id="KW-0813">Transport</keyword>
<evidence type="ECO:0000256" key="2">
    <source>
        <dbReference type="ARBA" id="ARBA00022448"/>
    </source>
</evidence>
<dbReference type="Pfam" id="PF01297">
    <property type="entry name" value="ZnuA"/>
    <property type="match status" value="1"/>
</dbReference>
<dbReference type="InterPro" id="IPR006127">
    <property type="entry name" value="ZnuA-like"/>
</dbReference>
<evidence type="ECO:0000256" key="4">
    <source>
        <dbReference type="ARBA" id="ARBA00022729"/>
    </source>
</evidence>
<reference evidence="8" key="1">
    <citation type="journal article" date="2019" name="Int. J. Syst. Evol. Microbiol.">
        <title>The Global Catalogue of Microorganisms (GCM) 10K type strain sequencing project: providing services to taxonomists for standard genome sequencing and annotation.</title>
        <authorList>
            <consortium name="The Broad Institute Genomics Platform"/>
            <consortium name="The Broad Institute Genome Sequencing Center for Infectious Disease"/>
            <person name="Wu L."/>
            <person name="Ma J."/>
        </authorList>
    </citation>
    <scope>NUCLEOTIDE SEQUENCE [LARGE SCALE GENOMIC DNA]</scope>
    <source>
        <strain evidence="8">NBRC 106348</strain>
    </source>
</reference>
<dbReference type="InterPro" id="IPR050492">
    <property type="entry name" value="Bact_metal-bind_prot9"/>
</dbReference>
<dbReference type="Proteomes" id="UP001157091">
    <property type="component" value="Unassembled WGS sequence"/>
</dbReference>
<dbReference type="PRINTS" id="PR00690">
    <property type="entry name" value="ADHESNFAMILY"/>
</dbReference>
<evidence type="ECO:0000313" key="7">
    <source>
        <dbReference type="EMBL" id="GMA24162.1"/>
    </source>
</evidence>
<evidence type="ECO:0000256" key="6">
    <source>
        <dbReference type="SAM" id="SignalP"/>
    </source>
</evidence>
<comment type="similarity">
    <text evidence="5">Belongs to the bacterial solute-binding protein 9 family.</text>
</comment>
<name>A0ABQ6I0L6_9MICO</name>